<keyword evidence="1" id="KW-0732">Signal</keyword>
<name>A0ABR2PZS0_9ROSI</name>
<dbReference type="EMBL" id="JBBPBN010000048">
    <property type="protein sequence ID" value="KAK8993769.1"/>
    <property type="molecule type" value="Genomic_DNA"/>
</dbReference>
<protein>
    <submittedName>
        <fullName evidence="2">Uncharacterized protein</fullName>
    </submittedName>
</protein>
<keyword evidence="3" id="KW-1185">Reference proteome</keyword>
<accession>A0ABR2PZS0</accession>
<sequence>MFSNHCCTSGLLWFCASIHHAVSHDIAKAVYKRFSEVGFKGRLIPCIEKPWLQEFADPTLEKTDSESKV</sequence>
<feature type="signal peptide" evidence="1">
    <location>
        <begin position="1"/>
        <end position="23"/>
    </location>
</feature>
<reference evidence="2 3" key="1">
    <citation type="journal article" date="2024" name="G3 (Bethesda)">
        <title>Genome assembly of Hibiscus sabdariffa L. provides insights into metabolisms of medicinal natural products.</title>
        <authorList>
            <person name="Kim T."/>
        </authorList>
    </citation>
    <scope>NUCLEOTIDE SEQUENCE [LARGE SCALE GENOMIC DNA]</scope>
    <source>
        <strain evidence="2">TK-2024</strain>
        <tissue evidence="2">Old leaves</tissue>
    </source>
</reference>
<comment type="caution">
    <text evidence="2">The sequence shown here is derived from an EMBL/GenBank/DDBJ whole genome shotgun (WGS) entry which is preliminary data.</text>
</comment>
<dbReference type="Proteomes" id="UP001396334">
    <property type="component" value="Unassembled WGS sequence"/>
</dbReference>
<evidence type="ECO:0000313" key="2">
    <source>
        <dbReference type="EMBL" id="KAK8993769.1"/>
    </source>
</evidence>
<evidence type="ECO:0000256" key="1">
    <source>
        <dbReference type="SAM" id="SignalP"/>
    </source>
</evidence>
<organism evidence="2 3">
    <name type="scientific">Hibiscus sabdariffa</name>
    <name type="common">roselle</name>
    <dbReference type="NCBI Taxonomy" id="183260"/>
    <lineage>
        <taxon>Eukaryota</taxon>
        <taxon>Viridiplantae</taxon>
        <taxon>Streptophyta</taxon>
        <taxon>Embryophyta</taxon>
        <taxon>Tracheophyta</taxon>
        <taxon>Spermatophyta</taxon>
        <taxon>Magnoliopsida</taxon>
        <taxon>eudicotyledons</taxon>
        <taxon>Gunneridae</taxon>
        <taxon>Pentapetalae</taxon>
        <taxon>rosids</taxon>
        <taxon>malvids</taxon>
        <taxon>Malvales</taxon>
        <taxon>Malvaceae</taxon>
        <taxon>Malvoideae</taxon>
        <taxon>Hibiscus</taxon>
    </lineage>
</organism>
<proteinExistence type="predicted"/>
<feature type="chain" id="PRO_5045083540" evidence="1">
    <location>
        <begin position="24"/>
        <end position="69"/>
    </location>
</feature>
<evidence type="ECO:0000313" key="3">
    <source>
        <dbReference type="Proteomes" id="UP001396334"/>
    </source>
</evidence>
<gene>
    <name evidence="2" type="ORF">V6N11_007989</name>
</gene>